<dbReference type="InterPro" id="IPR045312">
    <property type="entry name" value="PCBER-like"/>
</dbReference>
<evidence type="ECO:0000313" key="6">
    <source>
        <dbReference type="Proteomes" id="UP000663828"/>
    </source>
</evidence>
<evidence type="ECO:0000313" key="4">
    <source>
        <dbReference type="EMBL" id="CAF1246782.1"/>
    </source>
</evidence>
<comment type="caution">
    <text evidence="4">The sequence shown here is derived from an EMBL/GenBank/DDBJ whole genome shotgun (WGS) entry which is preliminary data.</text>
</comment>
<dbReference type="InterPro" id="IPR051609">
    <property type="entry name" value="NmrA/Isoflavone_reductase-like"/>
</dbReference>
<evidence type="ECO:0000259" key="3">
    <source>
        <dbReference type="Pfam" id="PF05368"/>
    </source>
</evidence>
<keyword evidence="1" id="KW-0521">NADP</keyword>
<dbReference type="AlphaFoldDB" id="A0A814ZTY6"/>
<proteinExistence type="predicted"/>
<dbReference type="InterPro" id="IPR008030">
    <property type="entry name" value="NmrA-like"/>
</dbReference>
<dbReference type="Gene3D" id="3.90.25.10">
    <property type="entry name" value="UDP-galactose 4-epimerase, domain 1"/>
    <property type="match status" value="1"/>
</dbReference>
<reference evidence="4" key="1">
    <citation type="submission" date="2021-02" db="EMBL/GenBank/DDBJ databases">
        <authorList>
            <person name="Nowell W R."/>
        </authorList>
    </citation>
    <scope>NUCLEOTIDE SEQUENCE</scope>
</reference>
<sequence>MAQTYADKQPQGFKNYIEKVAVVGAGGQVGKFIVDELLKIGKHKITAITREDSTNKLPSGVEIKKVNYDDPSSLVEALKGQEVLIITMAVTAPPDQQTKLIEAAAAANVPWILPNEFGGDPTDLEMQKDNFIGERKATYRDYIEKLGKSSWIGLVCSFWYEFSLAGSSARYGFDFKDRTVTFFDDGNTRINTSTWPQTGRAVAKLLSLKVFKDNANDKSPCLNDFRNNYVYVSSFNISQKDMLDSVLRVTGTSLNDWKVNYEPVKDRYKAGVEEFKKGNMLGFAKLLYSRAFYPDKNSNYEERKGLHNDILGLPKENLDEYTKIAVEMVEKQS</sequence>
<dbReference type="SUPFAM" id="SSF51735">
    <property type="entry name" value="NAD(P)-binding Rossmann-fold domains"/>
    <property type="match status" value="1"/>
</dbReference>
<evidence type="ECO:0000313" key="5">
    <source>
        <dbReference type="EMBL" id="CAF1327750.1"/>
    </source>
</evidence>
<protein>
    <recommendedName>
        <fullName evidence="3">NmrA-like domain-containing protein</fullName>
    </recommendedName>
</protein>
<dbReference type="EMBL" id="CAJNOJ010000241">
    <property type="protein sequence ID" value="CAF1327750.1"/>
    <property type="molecule type" value="Genomic_DNA"/>
</dbReference>
<dbReference type="InterPro" id="IPR036291">
    <property type="entry name" value="NAD(P)-bd_dom_sf"/>
</dbReference>
<organism evidence="4 6">
    <name type="scientific">Adineta ricciae</name>
    <name type="common">Rotifer</name>
    <dbReference type="NCBI Taxonomy" id="249248"/>
    <lineage>
        <taxon>Eukaryota</taxon>
        <taxon>Metazoa</taxon>
        <taxon>Spiralia</taxon>
        <taxon>Gnathifera</taxon>
        <taxon>Rotifera</taxon>
        <taxon>Eurotatoria</taxon>
        <taxon>Bdelloidea</taxon>
        <taxon>Adinetida</taxon>
        <taxon>Adinetidae</taxon>
        <taxon>Adineta</taxon>
    </lineage>
</organism>
<dbReference type="GO" id="GO:0016491">
    <property type="term" value="F:oxidoreductase activity"/>
    <property type="evidence" value="ECO:0007669"/>
    <property type="project" value="UniProtKB-KW"/>
</dbReference>
<evidence type="ECO:0000256" key="1">
    <source>
        <dbReference type="ARBA" id="ARBA00022857"/>
    </source>
</evidence>
<dbReference type="EMBL" id="CAJNOR010002092">
    <property type="protein sequence ID" value="CAF1246782.1"/>
    <property type="molecule type" value="Genomic_DNA"/>
</dbReference>
<keyword evidence="2" id="KW-0560">Oxidoreductase</keyword>
<dbReference type="Pfam" id="PF05368">
    <property type="entry name" value="NmrA"/>
    <property type="match status" value="1"/>
</dbReference>
<dbReference type="PANTHER" id="PTHR47706:SF7">
    <property type="entry name" value="CIPA-LIKE, PUTATIVE (AFU_ORTHOLOGUE AFUA_1G01630)-RELATED"/>
    <property type="match status" value="1"/>
</dbReference>
<dbReference type="OrthoDB" id="419598at2759"/>
<evidence type="ECO:0000256" key="2">
    <source>
        <dbReference type="ARBA" id="ARBA00023002"/>
    </source>
</evidence>
<dbReference type="PANTHER" id="PTHR47706">
    <property type="entry name" value="NMRA-LIKE FAMILY PROTEIN"/>
    <property type="match status" value="1"/>
</dbReference>
<feature type="domain" description="NmrA-like" evidence="3">
    <location>
        <begin position="19"/>
        <end position="160"/>
    </location>
</feature>
<gene>
    <name evidence="5" type="ORF">EDS130_LOCUS32011</name>
    <name evidence="4" type="ORF">XAT740_LOCUS26036</name>
</gene>
<dbReference type="Proteomes" id="UP000663828">
    <property type="component" value="Unassembled WGS sequence"/>
</dbReference>
<accession>A0A814ZTY6</accession>
<name>A0A814ZTY6_ADIRI</name>
<dbReference type="Gene3D" id="3.40.50.720">
    <property type="entry name" value="NAD(P)-binding Rossmann-like Domain"/>
    <property type="match status" value="1"/>
</dbReference>
<dbReference type="Proteomes" id="UP000663852">
    <property type="component" value="Unassembled WGS sequence"/>
</dbReference>
<keyword evidence="6" id="KW-1185">Reference proteome</keyword>
<dbReference type="CDD" id="cd05259">
    <property type="entry name" value="PCBER_SDR_a"/>
    <property type="match status" value="1"/>
</dbReference>